<gene>
    <name evidence="2" type="ORF">KGM_206242A</name>
</gene>
<dbReference type="InParanoid" id="A0A212ET83"/>
<feature type="non-terminal residue" evidence="2">
    <location>
        <position position="84"/>
    </location>
</feature>
<protein>
    <submittedName>
        <fullName evidence="2">Gag protein</fullName>
    </submittedName>
</protein>
<dbReference type="EMBL" id="AGBW02012626">
    <property type="protein sequence ID" value="OWR44706.1"/>
    <property type="molecule type" value="Genomic_DNA"/>
</dbReference>
<name>A0A212ET83_DANPL</name>
<dbReference type="AlphaFoldDB" id="A0A212ET83"/>
<dbReference type="Proteomes" id="UP000007151">
    <property type="component" value="Unassembled WGS sequence"/>
</dbReference>
<evidence type="ECO:0000256" key="1">
    <source>
        <dbReference type="SAM" id="MobiDB-lite"/>
    </source>
</evidence>
<sequence length="84" mass="9192">MYVDGQAFTAPNPRSVVPVLGMDGERVARPEGTRSETSARSVARSARSTSGQVGSETDLESMETCSEHESPIPIRKRRLRRSSE</sequence>
<evidence type="ECO:0000313" key="2">
    <source>
        <dbReference type="EMBL" id="OWR44706.1"/>
    </source>
</evidence>
<dbReference type="KEGG" id="dpl:KGM_206242A"/>
<organism evidence="2 3">
    <name type="scientific">Danaus plexippus plexippus</name>
    <dbReference type="NCBI Taxonomy" id="278856"/>
    <lineage>
        <taxon>Eukaryota</taxon>
        <taxon>Metazoa</taxon>
        <taxon>Ecdysozoa</taxon>
        <taxon>Arthropoda</taxon>
        <taxon>Hexapoda</taxon>
        <taxon>Insecta</taxon>
        <taxon>Pterygota</taxon>
        <taxon>Neoptera</taxon>
        <taxon>Endopterygota</taxon>
        <taxon>Lepidoptera</taxon>
        <taxon>Glossata</taxon>
        <taxon>Ditrysia</taxon>
        <taxon>Papilionoidea</taxon>
        <taxon>Nymphalidae</taxon>
        <taxon>Danainae</taxon>
        <taxon>Danaini</taxon>
        <taxon>Danaina</taxon>
        <taxon>Danaus</taxon>
        <taxon>Danaus</taxon>
    </lineage>
</organism>
<comment type="caution">
    <text evidence="2">The sequence shown here is derived from an EMBL/GenBank/DDBJ whole genome shotgun (WGS) entry which is preliminary data.</text>
</comment>
<feature type="compositionally biased region" description="Low complexity" evidence="1">
    <location>
        <begin position="35"/>
        <end position="50"/>
    </location>
</feature>
<feature type="compositionally biased region" description="Basic residues" evidence="1">
    <location>
        <begin position="74"/>
        <end position="84"/>
    </location>
</feature>
<accession>A0A212ET83</accession>
<evidence type="ECO:0000313" key="3">
    <source>
        <dbReference type="Proteomes" id="UP000007151"/>
    </source>
</evidence>
<keyword evidence="3" id="KW-1185">Reference proteome</keyword>
<reference evidence="2 3" key="1">
    <citation type="journal article" date="2011" name="Cell">
        <title>The monarch butterfly genome yields insights into long-distance migration.</title>
        <authorList>
            <person name="Zhan S."/>
            <person name="Merlin C."/>
            <person name="Boore J.L."/>
            <person name="Reppert S.M."/>
        </authorList>
    </citation>
    <scope>NUCLEOTIDE SEQUENCE [LARGE SCALE GENOMIC DNA]</scope>
    <source>
        <strain evidence="2">F-2</strain>
    </source>
</reference>
<feature type="compositionally biased region" description="Basic and acidic residues" evidence="1">
    <location>
        <begin position="25"/>
        <end position="34"/>
    </location>
</feature>
<proteinExistence type="predicted"/>
<feature type="region of interest" description="Disordered" evidence="1">
    <location>
        <begin position="25"/>
        <end position="84"/>
    </location>
</feature>